<evidence type="ECO:0000313" key="2">
    <source>
        <dbReference type="EMBL" id="KAJ2793780.1"/>
    </source>
</evidence>
<dbReference type="PANTHER" id="PTHR21535">
    <property type="entry name" value="MAGNESIUM AND COBALT TRANSPORT PROTEIN/MITOCHONDRIAL IMPORT INNER MEMBRANE TRANSLOCASE SUBUNIT TIM8"/>
    <property type="match status" value="1"/>
</dbReference>
<dbReference type="SUPFAM" id="SSF143865">
    <property type="entry name" value="CorA soluble domain-like"/>
    <property type="match status" value="1"/>
</dbReference>
<keyword evidence="3" id="KW-1185">Reference proteome</keyword>
<protein>
    <submittedName>
        <fullName evidence="2">Mg(2+) transporter</fullName>
    </submittedName>
</protein>
<dbReference type="EMBL" id="JANBUO010002773">
    <property type="protein sequence ID" value="KAJ2793780.1"/>
    <property type="molecule type" value="Genomic_DNA"/>
</dbReference>
<dbReference type="OrthoDB" id="29879at2759"/>
<sequence length="244" mass="27508">MFGLHPLTLEDIEQKCSRDKIDRFGEYLFIVYHTIAKGKRNKWQHYYSYCRANSSIRPATGDKCAQHNGPLGHIISESGLEEDILEQSDEKSSQGHDQIFIVMKRNCVLTFHSGRQRQVVSQVVNRLSAMNAVVAQNNNNGSSSSSRSCRPAADASEGNADIASETDNPLAKLVDYPAYIVYAILDQVTDQLSPEITELEQQVDAIDELVLILTHAEHESVLQQMGEQRRRILQTWHLTQPKAE</sequence>
<dbReference type="Gene3D" id="1.20.58.340">
    <property type="entry name" value="Magnesium transport protein CorA, transmembrane region"/>
    <property type="match status" value="1"/>
</dbReference>
<dbReference type="Proteomes" id="UP001140094">
    <property type="component" value="Unassembled WGS sequence"/>
</dbReference>
<organism evidence="2 3">
    <name type="scientific">Coemansia guatemalensis</name>
    <dbReference type="NCBI Taxonomy" id="2761395"/>
    <lineage>
        <taxon>Eukaryota</taxon>
        <taxon>Fungi</taxon>
        <taxon>Fungi incertae sedis</taxon>
        <taxon>Zoopagomycota</taxon>
        <taxon>Kickxellomycotina</taxon>
        <taxon>Kickxellomycetes</taxon>
        <taxon>Kickxellales</taxon>
        <taxon>Kickxellaceae</taxon>
        <taxon>Coemansia</taxon>
    </lineage>
</organism>
<proteinExistence type="predicted"/>
<evidence type="ECO:0000313" key="3">
    <source>
        <dbReference type="Proteomes" id="UP001140094"/>
    </source>
</evidence>
<reference evidence="2" key="1">
    <citation type="submission" date="2022-07" db="EMBL/GenBank/DDBJ databases">
        <title>Phylogenomic reconstructions and comparative analyses of Kickxellomycotina fungi.</title>
        <authorList>
            <person name="Reynolds N.K."/>
            <person name="Stajich J.E."/>
            <person name="Barry K."/>
            <person name="Grigoriev I.V."/>
            <person name="Crous P."/>
            <person name="Smith M.E."/>
        </authorList>
    </citation>
    <scope>NUCLEOTIDE SEQUENCE</scope>
    <source>
        <strain evidence="2">NRRL 1565</strain>
    </source>
</reference>
<dbReference type="InterPro" id="IPR045861">
    <property type="entry name" value="CorA_cytoplasmic_dom"/>
</dbReference>
<accession>A0A9W8HVX4</accession>
<dbReference type="PANTHER" id="PTHR21535:SF51">
    <property type="entry name" value="MANGANESE RESISTANCE PROTEIN MNR2"/>
    <property type="match status" value="1"/>
</dbReference>
<comment type="caution">
    <text evidence="2">The sequence shown here is derived from an EMBL/GenBank/DDBJ whole genome shotgun (WGS) entry which is preliminary data.</text>
</comment>
<dbReference type="AlphaFoldDB" id="A0A9W8HVX4"/>
<dbReference type="Gene3D" id="3.30.460.20">
    <property type="entry name" value="CorA soluble domain-like"/>
    <property type="match status" value="1"/>
</dbReference>
<gene>
    <name evidence="2" type="primary">ALR1_1</name>
    <name evidence="2" type="ORF">H4R20_006438</name>
</gene>
<feature type="region of interest" description="Disordered" evidence="1">
    <location>
        <begin position="136"/>
        <end position="161"/>
    </location>
</feature>
<feature type="compositionally biased region" description="Low complexity" evidence="1">
    <location>
        <begin position="136"/>
        <end position="156"/>
    </location>
</feature>
<feature type="non-terminal residue" evidence="2">
    <location>
        <position position="244"/>
    </location>
</feature>
<name>A0A9W8HVX4_9FUNG</name>
<evidence type="ECO:0000256" key="1">
    <source>
        <dbReference type="SAM" id="MobiDB-lite"/>
    </source>
</evidence>